<protein>
    <submittedName>
        <fullName evidence="1">Uncharacterized protein</fullName>
    </submittedName>
</protein>
<dbReference type="EMBL" id="SJPF01000002">
    <property type="protein sequence ID" value="TWT34409.1"/>
    <property type="molecule type" value="Genomic_DNA"/>
</dbReference>
<dbReference type="Proteomes" id="UP000318878">
    <property type="component" value="Unassembled WGS sequence"/>
</dbReference>
<organism evidence="1 2">
    <name type="scientific">Blastopirellula retiformator</name>
    <dbReference type="NCBI Taxonomy" id="2527970"/>
    <lineage>
        <taxon>Bacteria</taxon>
        <taxon>Pseudomonadati</taxon>
        <taxon>Planctomycetota</taxon>
        <taxon>Planctomycetia</taxon>
        <taxon>Pirellulales</taxon>
        <taxon>Pirellulaceae</taxon>
        <taxon>Blastopirellula</taxon>
    </lineage>
</organism>
<comment type="caution">
    <text evidence="1">The sequence shown here is derived from an EMBL/GenBank/DDBJ whole genome shotgun (WGS) entry which is preliminary data.</text>
</comment>
<dbReference type="AlphaFoldDB" id="A0A5C5V974"/>
<proteinExistence type="predicted"/>
<sequence length="73" mass="7914">MRLAHGEIGKGLNDYDAIFSELRRSADFLQRKIAEHWGYGGDASPAVDRSGVKSPLHLSTLGDFLQNATGAAR</sequence>
<gene>
    <name evidence="1" type="ORF">Enr8_18170</name>
</gene>
<evidence type="ECO:0000313" key="1">
    <source>
        <dbReference type="EMBL" id="TWT34409.1"/>
    </source>
</evidence>
<evidence type="ECO:0000313" key="2">
    <source>
        <dbReference type="Proteomes" id="UP000318878"/>
    </source>
</evidence>
<accession>A0A5C5V974</accession>
<dbReference type="RefSeq" id="WP_246120013.1">
    <property type="nucleotide sequence ID" value="NZ_SJPF01000002.1"/>
</dbReference>
<reference evidence="1 2" key="1">
    <citation type="submission" date="2019-02" db="EMBL/GenBank/DDBJ databases">
        <title>Deep-cultivation of Planctomycetes and their phenomic and genomic characterization uncovers novel biology.</title>
        <authorList>
            <person name="Wiegand S."/>
            <person name="Jogler M."/>
            <person name="Boedeker C."/>
            <person name="Pinto D."/>
            <person name="Vollmers J."/>
            <person name="Rivas-Marin E."/>
            <person name="Kohn T."/>
            <person name="Peeters S.H."/>
            <person name="Heuer A."/>
            <person name="Rast P."/>
            <person name="Oberbeckmann S."/>
            <person name="Bunk B."/>
            <person name="Jeske O."/>
            <person name="Meyerdierks A."/>
            <person name="Storesund J.E."/>
            <person name="Kallscheuer N."/>
            <person name="Luecker S."/>
            <person name="Lage O.M."/>
            <person name="Pohl T."/>
            <person name="Merkel B.J."/>
            <person name="Hornburger P."/>
            <person name="Mueller R.-W."/>
            <person name="Bruemmer F."/>
            <person name="Labrenz M."/>
            <person name="Spormann A.M."/>
            <person name="Op Den Camp H."/>
            <person name="Overmann J."/>
            <person name="Amann R."/>
            <person name="Jetten M.S.M."/>
            <person name="Mascher T."/>
            <person name="Medema M.H."/>
            <person name="Devos D.P."/>
            <person name="Kaster A.-K."/>
            <person name="Ovreas L."/>
            <person name="Rohde M."/>
            <person name="Galperin M.Y."/>
            <person name="Jogler C."/>
        </authorList>
    </citation>
    <scope>NUCLEOTIDE SEQUENCE [LARGE SCALE GENOMIC DNA]</scope>
    <source>
        <strain evidence="1 2">Enr8</strain>
    </source>
</reference>
<name>A0A5C5V974_9BACT</name>
<keyword evidence="2" id="KW-1185">Reference proteome</keyword>